<accession>A0A8J4GID2</accession>
<sequence length="414" mass="45064">MVDAKQAILSLQALAPDLSVVRAIRLAKGACAPPVQQHDASDEDLTGLLDNRQTDRELAEKIAKNIKSDNLIEASVVSFDIAGHKKSFSVLVAHANADGSIRTFLHNQPHGGFTYCMACNLFLWPLRPPPALVPPSAELKSKLWNAADTALRCMAAERTGLARRGGGGVGGRGTGRFRSSSSSSGSTSGKRGSPEGETSCAQFLPPLQPLPAACINGPEPSADVAEHEFFTGLGGWMPVASGSSQLANIRTTSRARVTTVGCRHCASLFAAVRATMPGCPSSSPASDFAISSSPSQSSFVSWAMTRLRPCWQQWPRYRAPPIMVRPLPKWRARDWMTSGKRMAQAWTRQSSRSSREIPRTSGIGRRLVNTTPMTRVYPTELHQRAWPVRADATRWLLQSNVWPWRQLDSSLRRA</sequence>
<evidence type="ECO:0000313" key="2">
    <source>
        <dbReference type="EMBL" id="GIM07709.1"/>
    </source>
</evidence>
<dbReference type="AlphaFoldDB" id="A0A8J4GID2"/>
<reference evidence="2" key="1">
    <citation type="journal article" date="2021" name="Proc. Natl. Acad. Sci. U.S.A.">
        <title>Three genomes in the algal genus Volvox reveal the fate of a haploid sex-determining region after a transition to homothallism.</title>
        <authorList>
            <person name="Yamamoto K."/>
            <person name="Hamaji T."/>
            <person name="Kawai-Toyooka H."/>
            <person name="Matsuzaki R."/>
            <person name="Takahashi F."/>
            <person name="Nishimura Y."/>
            <person name="Kawachi M."/>
            <person name="Noguchi H."/>
            <person name="Minakuchi Y."/>
            <person name="Umen J.G."/>
            <person name="Toyoda A."/>
            <person name="Nozaki H."/>
        </authorList>
    </citation>
    <scope>NUCLEOTIDE SEQUENCE</scope>
    <source>
        <strain evidence="2">NIES-3785</strain>
    </source>
</reference>
<evidence type="ECO:0000313" key="3">
    <source>
        <dbReference type="Proteomes" id="UP000722791"/>
    </source>
</evidence>
<feature type="region of interest" description="Disordered" evidence="1">
    <location>
        <begin position="162"/>
        <end position="202"/>
    </location>
</feature>
<dbReference type="EMBL" id="BNCQ01000024">
    <property type="protein sequence ID" value="GIM07709.1"/>
    <property type="molecule type" value="Genomic_DNA"/>
</dbReference>
<gene>
    <name evidence="2" type="ORF">Vretimale_11760</name>
</gene>
<dbReference type="Proteomes" id="UP000722791">
    <property type="component" value="Unassembled WGS sequence"/>
</dbReference>
<evidence type="ECO:0000256" key="1">
    <source>
        <dbReference type="SAM" id="MobiDB-lite"/>
    </source>
</evidence>
<feature type="compositionally biased region" description="Low complexity" evidence="1">
    <location>
        <begin position="176"/>
        <end position="191"/>
    </location>
</feature>
<name>A0A8J4GID2_9CHLO</name>
<comment type="caution">
    <text evidence="2">The sequence shown here is derived from an EMBL/GenBank/DDBJ whole genome shotgun (WGS) entry which is preliminary data.</text>
</comment>
<feature type="compositionally biased region" description="Gly residues" evidence="1">
    <location>
        <begin position="163"/>
        <end position="174"/>
    </location>
</feature>
<proteinExistence type="predicted"/>
<protein>
    <submittedName>
        <fullName evidence="2">Uncharacterized protein</fullName>
    </submittedName>
</protein>
<organism evidence="2 3">
    <name type="scientific">Volvox reticuliferus</name>
    <dbReference type="NCBI Taxonomy" id="1737510"/>
    <lineage>
        <taxon>Eukaryota</taxon>
        <taxon>Viridiplantae</taxon>
        <taxon>Chlorophyta</taxon>
        <taxon>core chlorophytes</taxon>
        <taxon>Chlorophyceae</taxon>
        <taxon>CS clade</taxon>
        <taxon>Chlamydomonadales</taxon>
        <taxon>Volvocaceae</taxon>
        <taxon>Volvox</taxon>
    </lineage>
</organism>